<accession>A0A1H1GK50</accession>
<evidence type="ECO:0000313" key="2">
    <source>
        <dbReference type="EMBL" id="SDR13256.1"/>
    </source>
</evidence>
<evidence type="ECO:0000256" key="1">
    <source>
        <dbReference type="SAM" id="MobiDB-lite"/>
    </source>
</evidence>
<proteinExistence type="predicted"/>
<dbReference type="Proteomes" id="UP000217103">
    <property type="component" value="Unassembled WGS sequence"/>
</dbReference>
<dbReference type="STRING" id="35622.SAMN04489764_3629"/>
<keyword evidence="3" id="KW-1185">Reference proteome</keyword>
<dbReference type="AlphaFoldDB" id="A0A1H1GK50"/>
<sequence>MRGTGGSGLSLSGAAGDGQVQKTATAASTTVSAPTV</sequence>
<evidence type="ECO:0000313" key="3">
    <source>
        <dbReference type="Proteomes" id="UP000217103"/>
    </source>
</evidence>
<name>A0A1H1GK50_9ACTN</name>
<gene>
    <name evidence="2" type="ORF">SAMN04489764_3629</name>
</gene>
<organism evidence="2 3">
    <name type="scientific">Thermostaphylospora chromogena</name>
    <dbReference type="NCBI Taxonomy" id="35622"/>
    <lineage>
        <taxon>Bacteria</taxon>
        <taxon>Bacillati</taxon>
        <taxon>Actinomycetota</taxon>
        <taxon>Actinomycetes</taxon>
        <taxon>Streptosporangiales</taxon>
        <taxon>Thermomonosporaceae</taxon>
        <taxon>Thermostaphylospora</taxon>
    </lineage>
</organism>
<dbReference type="EMBL" id="FNKK01000002">
    <property type="protein sequence ID" value="SDR13256.1"/>
    <property type="molecule type" value="Genomic_DNA"/>
</dbReference>
<feature type="compositionally biased region" description="Low complexity" evidence="1">
    <location>
        <begin position="9"/>
        <end position="36"/>
    </location>
</feature>
<reference evidence="2 3" key="1">
    <citation type="submission" date="2016-10" db="EMBL/GenBank/DDBJ databases">
        <authorList>
            <person name="de Groot N.N."/>
        </authorList>
    </citation>
    <scope>NUCLEOTIDE SEQUENCE [LARGE SCALE GENOMIC DNA]</scope>
    <source>
        <strain evidence="2 3">DSM 43794</strain>
    </source>
</reference>
<feature type="region of interest" description="Disordered" evidence="1">
    <location>
        <begin position="1"/>
        <end position="36"/>
    </location>
</feature>
<protein>
    <submittedName>
        <fullName evidence="2">Uncharacterized protein</fullName>
    </submittedName>
</protein>